<comment type="catalytic activity">
    <reaction evidence="1">
        <text>9-(9Z-hexadecenoyloxy)-octadecanoate + H2O = (9Z)-hexadecenoate + 9-hydroxy-octadecanoate + H(+)</text>
        <dbReference type="Rhea" id="RHEA:52068"/>
        <dbReference type="ChEBI" id="CHEBI:15377"/>
        <dbReference type="ChEBI" id="CHEBI:15378"/>
        <dbReference type="ChEBI" id="CHEBI:32372"/>
        <dbReference type="ChEBI" id="CHEBI:136286"/>
        <dbReference type="ChEBI" id="CHEBI:136309"/>
    </reaction>
    <physiologicalReaction direction="left-to-right" evidence="1">
        <dbReference type="Rhea" id="RHEA:52069"/>
    </physiologicalReaction>
</comment>
<comment type="catalytic activity">
    <reaction evidence="13">
        <text>9-octadecanoyloxy-octadecanoate + H2O = 9-hydroxy-octadecanoate + octadecanoate + H(+)</text>
        <dbReference type="Rhea" id="RHEA:52096"/>
        <dbReference type="ChEBI" id="CHEBI:15377"/>
        <dbReference type="ChEBI" id="CHEBI:15378"/>
        <dbReference type="ChEBI" id="CHEBI:25629"/>
        <dbReference type="ChEBI" id="CHEBI:136286"/>
        <dbReference type="ChEBI" id="CHEBI:136373"/>
    </reaction>
    <physiologicalReaction direction="left-to-right" evidence="13">
        <dbReference type="Rhea" id="RHEA:52097"/>
    </physiologicalReaction>
</comment>
<gene>
    <name evidence="18" type="primary">Aig1-002</name>
</gene>
<evidence type="ECO:0000256" key="7">
    <source>
        <dbReference type="ARBA" id="ARBA00047368"/>
    </source>
</evidence>
<evidence type="ECO:0000256" key="14">
    <source>
        <dbReference type="ARBA" id="ARBA00049296"/>
    </source>
</evidence>
<organism evidence="18">
    <name type="scientific">Phallusia mammillata</name>
    <dbReference type="NCBI Taxonomy" id="59560"/>
    <lineage>
        <taxon>Eukaryota</taxon>
        <taxon>Metazoa</taxon>
        <taxon>Chordata</taxon>
        <taxon>Tunicata</taxon>
        <taxon>Ascidiacea</taxon>
        <taxon>Phlebobranchia</taxon>
        <taxon>Ascidiidae</taxon>
        <taxon>Phallusia</taxon>
    </lineage>
</organism>
<keyword evidence="6 17" id="KW-0472">Membrane</keyword>
<sequence length="233" mass="26846">MSKWYAKLFHFLGFLECMYALEIYHRYTGILPITYGGKWKYLTYINLNVKALCFSLFVLDDVLGYLCRSAPSLQGMKDSVCKFKSVFYTTVALPASMMVFVMFWSLFLIDRELVYPKSFDQHFPSWANHLWHSTILTVLLEAACIKHPYPSKTTSLIITNTGGLLYLVWILWVEKVGGVVIYPFLAQLHGFEFVLFVLTEFAFIQLLFNFGKLLNHLSGGTTNHKLETTKKAT</sequence>
<evidence type="ECO:0000256" key="9">
    <source>
        <dbReference type="ARBA" id="ARBA00047863"/>
    </source>
</evidence>
<keyword evidence="4 17" id="KW-0812">Transmembrane</keyword>
<dbReference type="PANTHER" id="PTHR10989:SF16">
    <property type="entry name" value="AT02829P-RELATED"/>
    <property type="match status" value="1"/>
</dbReference>
<reference evidence="18" key="1">
    <citation type="submission" date="2020-04" db="EMBL/GenBank/DDBJ databases">
        <authorList>
            <person name="Neveu A P."/>
        </authorList>
    </citation>
    <scope>NUCLEOTIDE SEQUENCE</scope>
    <source>
        <tissue evidence="18">Whole embryo</tissue>
    </source>
</reference>
<feature type="transmembrane region" description="Helical" evidence="17">
    <location>
        <begin position="44"/>
        <end position="66"/>
    </location>
</feature>
<dbReference type="AlphaFoldDB" id="A0A6F9D5X7"/>
<evidence type="ECO:0000256" key="5">
    <source>
        <dbReference type="ARBA" id="ARBA00022989"/>
    </source>
</evidence>
<comment type="catalytic activity">
    <reaction evidence="7">
        <text>12-hexadecanoyloxy-octadecanoate + H2O = 12-hydroxyoctadecanoate + hexadecanoate + H(+)</text>
        <dbReference type="Rhea" id="RHEA:52056"/>
        <dbReference type="ChEBI" id="CHEBI:7896"/>
        <dbReference type="ChEBI" id="CHEBI:15377"/>
        <dbReference type="ChEBI" id="CHEBI:15378"/>
        <dbReference type="ChEBI" id="CHEBI:83677"/>
        <dbReference type="ChEBI" id="CHEBI:84201"/>
    </reaction>
    <physiologicalReaction direction="left-to-right" evidence="7">
        <dbReference type="Rhea" id="RHEA:52057"/>
    </physiologicalReaction>
</comment>
<comment type="catalytic activity">
    <reaction evidence="14">
        <text>13-(9Z-octadecenoyloxy)-octadecanoate + H2O = 13-hydroxy-octadecanoate + (9Z)-octadecenoate + H(+)</text>
        <dbReference type="Rhea" id="RHEA:52064"/>
        <dbReference type="ChEBI" id="CHEBI:15377"/>
        <dbReference type="ChEBI" id="CHEBI:15378"/>
        <dbReference type="ChEBI" id="CHEBI:30823"/>
        <dbReference type="ChEBI" id="CHEBI:136303"/>
        <dbReference type="ChEBI" id="CHEBI:136304"/>
    </reaction>
    <physiologicalReaction direction="left-to-right" evidence="14">
        <dbReference type="Rhea" id="RHEA:52065"/>
    </physiologicalReaction>
</comment>
<comment type="catalytic activity">
    <reaction evidence="10">
        <text>12-octadecanoyloxy-octadecanoate + H2O = 12-hydroxyoctadecanoate + octadecanoate + H(+)</text>
        <dbReference type="Rhea" id="RHEA:52080"/>
        <dbReference type="ChEBI" id="CHEBI:15377"/>
        <dbReference type="ChEBI" id="CHEBI:15378"/>
        <dbReference type="ChEBI" id="CHEBI:25629"/>
        <dbReference type="ChEBI" id="CHEBI:84201"/>
        <dbReference type="ChEBI" id="CHEBI:136330"/>
    </reaction>
    <physiologicalReaction direction="left-to-right" evidence="10">
        <dbReference type="Rhea" id="RHEA:52081"/>
    </physiologicalReaction>
</comment>
<evidence type="ECO:0000256" key="4">
    <source>
        <dbReference type="ARBA" id="ARBA00022692"/>
    </source>
</evidence>
<evidence type="ECO:0000256" key="1">
    <source>
        <dbReference type="ARBA" id="ARBA00000923"/>
    </source>
</evidence>
<feature type="transmembrane region" description="Helical" evidence="17">
    <location>
        <begin position="86"/>
        <end position="109"/>
    </location>
</feature>
<dbReference type="InterPro" id="IPR006838">
    <property type="entry name" value="ADTRP_AIG1"/>
</dbReference>
<evidence type="ECO:0000256" key="13">
    <source>
        <dbReference type="ARBA" id="ARBA00049221"/>
    </source>
</evidence>
<name>A0A6F9D5X7_9ASCI</name>
<evidence type="ECO:0000256" key="2">
    <source>
        <dbReference type="ARBA" id="ARBA00004127"/>
    </source>
</evidence>
<proteinExistence type="evidence at transcript level"/>
<protein>
    <submittedName>
        <fullName evidence="18">Androgen-induced gene 1 protein-like</fullName>
    </submittedName>
</protein>
<evidence type="ECO:0000256" key="10">
    <source>
        <dbReference type="ARBA" id="ARBA00048680"/>
    </source>
</evidence>
<comment type="similarity">
    <text evidence="3">Belongs to the AIG1 family.</text>
</comment>
<comment type="catalytic activity">
    <reaction evidence="8">
        <text>13-octadecanoyloxy-octadecanoate + H2O = 13-hydroxy-octadecanoate + octadecanoate + H(+)</text>
        <dbReference type="Rhea" id="RHEA:52084"/>
        <dbReference type="ChEBI" id="CHEBI:15377"/>
        <dbReference type="ChEBI" id="CHEBI:15378"/>
        <dbReference type="ChEBI" id="CHEBI:25629"/>
        <dbReference type="ChEBI" id="CHEBI:136304"/>
        <dbReference type="ChEBI" id="CHEBI:136335"/>
    </reaction>
    <physiologicalReaction direction="left-to-right" evidence="8">
        <dbReference type="Rhea" id="RHEA:52085"/>
    </physiologicalReaction>
</comment>
<evidence type="ECO:0000256" key="11">
    <source>
        <dbReference type="ARBA" id="ARBA00048701"/>
    </source>
</evidence>
<accession>A0A6F9D5X7</accession>
<evidence type="ECO:0000256" key="6">
    <source>
        <dbReference type="ARBA" id="ARBA00023136"/>
    </source>
</evidence>
<dbReference type="GO" id="GO:0012505">
    <property type="term" value="C:endomembrane system"/>
    <property type="evidence" value="ECO:0007669"/>
    <property type="project" value="UniProtKB-SubCell"/>
</dbReference>
<keyword evidence="5 17" id="KW-1133">Transmembrane helix</keyword>
<dbReference type="PANTHER" id="PTHR10989">
    <property type="entry name" value="ANDROGEN-INDUCED PROTEIN 1-RELATED"/>
    <property type="match status" value="1"/>
</dbReference>
<evidence type="ECO:0000256" key="15">
    <source>
        <dbReference type="ARBA" id="ARBA00049322"/>
    </source>
</evidence>
<comment type="catalytic activity">
    <reaction evidence="12">
        <text>9-(9Z-octadecenoyloxy)-octadecanoate + H2O = 9-hydroxy-octadecanoate + (9Z)-octadecenoate + H(+)</text>
        <dbReference type="Rhea" id="RHEA:52048"/>
        <dbReference type="ChEBI" id="CHEBI:15377"/>
        <dbReference type="ChEBI" id="CHEBI:15378"/>
        <dbReference type="ChEBI" id="CHEBI:30823"/>
        <dbReference type="ChEBI" id="CHEBI:136282"/>
        <dbReference type="ChEBI" id="CHEBI:136286"/>
    </reaction>
    <physiologicalReaction direction="left-to-right" evidence="12">
        <dbReference type="Rhea" id="RHEA:52049"/>
    </physiologicalReaction>
</comment>
<comment type="catalytic activity">
    <reaction evidence="11">
        <text>12-(9Z-octadecenoyloxy)-octadecanoate + H2O = 12-hydroxyoctadecanoate + (9Z)-octadecenoate + H(+)</text>
        <dbReference type="Rhea" id="RHEA:52060"/>
        <dbReference type="ChEBI" id="CHEBI:15377"/>
        <dbReference type="ChEBI" id="CHEBI:15378"/>
        <dbReference type="ChEBI" id="CHEBI:30823"/>
        <dbReference type="ChEBI" id="CHEBI:84201"/>
        <dbReference type="ChEBI" id="CHEBI:136302"/>
    </reaction>
    <physiologicalReaction direction="left-to-right" evidence="11">
        <dbReference type="Rhea" id="RHEA:52061"/>
    </physiologicalReaction>
</comment>
<evidence type="ECO:0000256" key="8">
    <source>
        <dbReference type="ARBA" id="ARBA00047427"/>
    </source>
</evidence>
<evidence type="ECO:0000256" key="12">
    <source>
        <dbReference type="ARBA" id="ARBA00048800"/>
    </source>
</evidence>
<dbReference type="Pfam" id="PF04750">
    <property type="entry name" value="Far-17a_AIG1"/>
    <property type="match status" value="1"/>
</dbReference>
<comment type="catalytic activity">
    <reaction evidence="9">
        <text>9-hexadecanoyloxy-octadecanoate + H2O = 9-hydroxy-octadecanoate + hexadecanoate + H(+)</text>
        <dbReference type="Rhea" id="RHEA:52052"/>
        <dbReference type="ChEBI" id="CHEBI:7896"/>
        <dbReference type="ChEBI" id="CHEBI:15377"/>
        <dbReference type="ChEBI" id="CHEBI:15378"/>
        <dbReference type="ChEBI" id="CHEBI:83670"/>
        <dbReference type="ChEBI" id="CHEBI:136286"/>
    </reaction>
    <physiologicalReaction direction="left-to-right" evidence="9">
        <dbReference type="Rhea" id="RHEA:52053"/>
    </physiologicalReaction>
</comment>
<dbReference type="GO" id="GO:0016020">
    <property type="term" value="C:membrane"/>
    <property type="evidence" value="ECO:0007669"/>
    <property type="project" value="InterPro"/>
</dbReference>
<evidence type="ECO:0000256" key="3">
    <source>
        <dbReference type="ARBA" id="ARBA00009300"/>
    </source>
</evidence>
<evidence type="ECO:0000256" key="17">
    <source>
        <dbReference type="SAM" id="Phobius"/>
    </source>
</evidence>
<comment type="catalytic activity">
    <reaction evidence="16">
        <text>12-(9Z-hexadecenoyloxy)-octadecanoate + H2O = 12-hydroxyoctadecanoate + (9Z)-hexadecenoate + H(+)</text>
        <dbReference type="Rhea" id="RHEA:52072"/>
        <dbReference type="ChEBI" id="CHEBI:15377"/>
        <dbReference type="ChEBI" id="CHEBI:15378"/>
        <dbReference type="ChEBI" id="CHEBI:32372"/>
        <dbReference type="ChEBI" id="CHEBI:84201"/>
        <dbReference type="ChEBI" id="CHEBI:136312"/>
    </reaction>
    <physiologicalReaction direction="left-to-right" evidence="16">
        <dbReference type="Rhea" id="RHEA:52073"/>
    </physiologicalReaction>
</comment>
<evidence type="ECO:0000256" key="16">
    <source>
        <dbReference type="ARBA" id="ARBA00049428"/>
    </source>
</evidence>
<feature type="transmembrane region" description="Helical" evidence="17">
    <location>
        <begin position="184"/>
        <end position="208"/>
    </location>
</feature>
<dbReference type="EMBL" id="LR782809">
    <property type="protein sequence ID" value="CAB3220728.1"/>
    <property type="molecule type" value="mRNA"/>
</dbReference>
<comment type="subcellular location">
    <subcellularLocation>
        <location evidence="2">Endomembrane system</location>
        <topology evidence="2">Multi-pass membrane protein</topology>
    </subcellularLocation>
</comment>
<evidence type="ECO:0000313" key="18">
    <source>
        <dbReference type="EMBL" id="CAB3220728.1"/>
    </source>
</evidence>
<comment type="catalytic activity">
    <reaction evidence="15">
        <text>13-(9Z-hexadecenoyloxy)-octadecanoate + H2O = 13-hydroxy-octadecanoate + (9Z)-hexadecenoate + H(+)</text>
        <dbReference type="Rhea" id="RHEA:52076"/>
        <dbReference type="ChEBI" id="CHEBI:15377"/>
        <dbReference type="ChEBI" id="CHEBI:15378"/>
        <dbReference type="ChEBI" id="CHEBI:32372"/>
        <dbReference type="ChEBI" id="CHEBI:136304"/>
        <dbReference type="ChEBI" id="CHEBI:136315"/>
    </reaction>
    <physiologicalReaction direction="left-to-right" evidence="15">
        <dbReference type="Rhea" id="RHEA:52077"/>
    </physiologicalReaction>
</comment>
<feature type="transmembrane region" description="Helical" evidence="17">
    <location>
        <begin position="153"/>
        <end position="172"/>
    </location>
</feature>